<dbReference type="GO" id="GO:0035438">
    <property type="term" value="F:cyclic-di-GMP binding"/>
    <property type="evidence" value="ECO:0007669"/>
    <property type="project" value="InterPro"/>
</dbReference>
<keyword evidence="1" id="KW-0812">Transmembrane</keyword>
<feature type="domain" description="PilZ" evidence="2">
    <location>
        <begin position="323"/>
        <end position="402"/>
    </location>
</feature>
<keyword evidence="1" id="KW-0472">Membrane</keyword>
<keyword evidence="1" id="KW-1133">Transmembrane helix</keyword>
<evidence type="ECO:0000313" key="3">
    <source>
        <dbReference type="EMBL" id="SVA17509.1"/>
    </source>
</evidence>
<name>A0A381TNV1_9ZZZZ</name>
<dbReference type="EMBL" id="UINC01004878">
    <property type="protein sequence ID" value="SVA17509.1"/>
    <property type="molecule type" value="Genomic_DNA"/>
</dbReference>
<evidence type="ECO:0000259" key="2">
    <source>
        <dbReference type="Pfam" id="PF07238"/>
    </source>
</evidence>
<organism evidence="3">
    <name type="scientific">marine metagenome</name>
    <dbReference type="NCBI Taxonomy" id="408172"/>
    <lineage>
        <taxon>unclassified sequences</taxon>
        <taxon>metagenomes</taxon>
        <taxon>ecological metagenomes</taxon>
    </lineage>
</organism>
<sequence>MSKPEQVMFFLRNIFQKAGIFLGITSGWLLLCGIDRSPKQANFGLKDLQAKNMLQSMPPLSEIPLSFYLLASAFIASVVSAILLVRFLHKKKIRDGLEKIAEDQAQLSVDSEFEARQVDDEEREFIKIMCNSKDPVTLLPVMMSTKVFEKTAENYKKSSKFSKSDLEKIFLLRKSLQFTFKNTGVEFTCSQMLEPGTHLECVIHHKGKNVVFTTSILDSTEKQLLIKPPRVNKRPANMKQFSELFCNIRRGKDADYEFKFKIIGQLAKDLNAVILSHTRNIKKLQIRISERLPMDLEMDFLLVTAVNYEMMQGFDVGNLQQYALSGIIKDMSAGGIKVQIGELPTQGINKGDVFLFHLPNASLRGNLAATVLDVLSRRGRNEIHFAFRDTDMLTHMKLNQYLHRRKVNMEAA</sequence>
<protein>
    <recommendedName>
        <fullName evidence="2">PilZ domain-containing protein</fullName>
    </recommendedName>
</protein>
<accession>A0A381TNV1</accession>
<dbReference type="Pfam" id="PF07238">
    <property type="entry name" value="PilZ"/>
    <property type="match status" value="1"/>
</dbReference>
<reference evidence="3" key="1">
    <citation type="submission" date="2018-05" db="EMBL/GenBank/DDBJ databases">
        <authorList>
            <person name="Lanie J.A."/>
            <person name="Ng W.-L."/>
            <person name="Kazmierczak K.M."/>
            <person name="Andrzejewski T.M."/>
            <person name="Davidsen T.M."/>
            <person name="Wayne K.J."/>
            <person name="Tettelin H."/>
            <person name="Glass J.I."/>
            <person name="Rusch D."/>
            <person name="Podicherti R."/>
            <person name="Tsui H.-C.T."/>
            <person name="Winkler M.E."/>
        </authorList>
    </citation>
    <scope>NUCLEOTIDE SEQUENCE</scope>
</reference>
<evidence type="ECO:0000256" key="1">
    <source>
        <dbReference type="SAM" id="Phobius"/>
    </source>
</evidence>
<gene>
    <name evidence="3" type="ORF">METZ01_LOCUS70363</name>
</gene>
<feature type="transmembrane region" description="Helical" evidence="1">
    <location>
        <begin position="65"/>
        <end position="85"/>
    </location>
</feature>
<proteinExistence type="predicted"/>
<dbReference type="InterPro" id="IPR009875">
    <property type="entry name" value="PilZ_domain"/>
</dbReference>
<dbReference type="AlphaFoldDB" id="A0A381TNV1"/>